<dbReference type="InterPro" id="IPR052579">
    <property type="entry name" value="Zinc_finger_SWIM"/>
</dbReference>
<proteinExistence type="predicted"/>
<comment type="caution">
    <text evidence="3">The sequence shown here is derived from an EMBL/GenBank/DDBJ whole genome shotgun (WGS) entry which is preliminary data.</text>
</comment>
<dbReference type="EMBL" id="LUCM01006633">
    <property type="protein sequence ID" value="KAA0190997.1"/>
    <property type="molecule type" value="Genomic_DNA"/>
</dbReference>
<dbReference type="Pfam" id="PF21056">
    <property type="entry name" value="ZSWIM1-3_RNaseH-like"/>
    <property type="match status" value="1"/>
</dbReference>
<evidence type="ECO:0000313" key="4">
    <source>
        <dbReference type="Proteomes" id="UP000728185"/>
    </source>
</evidence>
<dbReference type="PANTHER" id="PTHR31569:SF4">
    <property type="entry name" value="SWIM-TYPE DOMAIN-CONTAINING PROTEIN"/>
    <property type="match status" value="1"/>
</dbReference>
<sequence length="664" mass="75555">MAGETSSTTTSVDNTEAFQRTMKQIYLRYEDFEHDFLDFQYVTNSKFYNYGSKAGRNWSGEHADKRPLCHLYSRVKFRCGYYRENEKDPRFANHSCPAFVAVRAVGKKYRLVRWSMVHNHASHLEDQSDVQRKDLTTNHYCQLHQTVDSLTSVPVDTSHVCGISYQNLTSHDVSSSKSLSSSRKQTNTGSLEGHNLRGHGALRLISRGGYVRGALFIPHYVKTIAGEYFDVILTDTTTDVTPYGGYLLWHAMFIDQTGFGKSFFYAILPNDKMVNFQKAISFMRERVPQTANCKTIIVDHRLAQTKLISRIYPSTRVLICRFSILADLEKHCRLVQCVSSKTKDNLIRWIKELILSPSKQEFEELLTSIAEASPEVMMYIYQTWLPCVNLWSFYACKDALILNSFSENHTERQNKQLRSGLHAGSTLANISDAILRHVKYLDDASQARLSEELSMNCQVPSEFEWLRPILATLTGFARDVVLGHVRRHEILDLSHHEQRATVRCTRCGVVQVTLGPIPKCECTFYKQWMLPCSHLSHVTRFSGCHMRNLTNGRWNMIARTRVLKPVEPDLQQQFQSQPASESKSMLFVEPLTSTSVVNNLLEALNQLNSGQLSQILPQVQKLAEVLRSGPDIQIFCCQNGGNALVPLSSNTSEVVAKCQYYAPA</sequence>
<gene>
    <name evidence="3" type="ORF">FBUS_01052</name>
</gene>
<organism evidence="3 4">
    <name type="scientific">Fasciolopsis buskii</name>
    <dbReference type="NCBI Taxonomy" id="27845"/>
    <lineage>
        <taxon>Eukaryota</taxon>
        <taxon>Metazoa</taxon>
        <taxon>Spiralia</taxon>
        <taxon>Lophotrochozoa</taxon>
        <taxon>Platyhelminthes</taxon>
        <taxon>Trematoda</taxon>
        <taxon>Digenea</taxon>
        <taxon>Plagiorchiida</taxon>
        <taxon>Echinostomata</taxon>
        <taxon>Echinostomatoidea</taxon>
        <taxon>Fasciolidae</taxon>
        <taxon>Fasciolopsis</taxon>
    </lineage>
</organism>
<dbReference type="Proteomes" id="UP000728185">
    <property type="component" value="Unassembled WGS sequence"/>
</dbReference>
<dbReference type="AlphaFoldDB" id="A0A8E0RRX1"/>
<evidence type="ECO:0000259" key="2">
    <source>
        <dbReference type="Pfam" id="PF21056"/>
    </source>
</evidence>
<name>A0A8E0RRX1_9TREM</name>
<accession>A0A8E0RRX1</accession>
<dbReference type="PANTHER" id="PTHR31569">
    <property type="entry name" value="SWIM-TYPE DOMAIN-CONTAINING PROTEIN"/>
    <property type="match status" value="1"/>
</dbReference>
<protein>
    <recommendedName>
        <fullName evidence="2">ZSWIM1/3 RNaseH-like domain-containing protein</fullName>
    </recommendedName>
</protein>
<keyword evidence="4" id="KW-1185">Reference proteome</keyword>
<feature type="region of interest" description="Disordered" evidence="1">
    <location>
        <begin position="173"/>
        <end position="194"/>
    </location>
</feature>
<dbReference type="InterPro" id="IPR048324">
    <property type="entry name" value="ZSWIM1-3_RNaseH-like"/>
</dbReference>
<evidence type="ECO:0000313" key="3">
    <source>
        <dbReference type="EMBL" id="KAA0190997.1"/>
    </source>
</evidence>
<dbReference type="OrthoDB" id="6223780at2759"/>
<feature type="domain" description="ZSWIM1/3 RNaseH-like" evidence="2">
    <location>
        <begin position="222"/>
        <end position="318"/>
    </location>
</feature>
<reference evidence="3" key="1">
    <citation type="submission" date="2019-05" db="EMBL/GenBank/DDBJ databases">
        <title>Annotation for the trematode Fasciolopsis buski.</title>
        <authorList>
            <person name="Choi Y.-J."/>
        </authorList>
    </citation>
    <scope>NUCLEOTIDE SEQUENCE</scope>
    <source>
        <strain evidence="3">HT</strain>
        <tissue evidence="3">Whole worm</tissue>
    </source>
</reference>
<evidence type="ECO:0000256" key="1">
    <source>
        <dbReference type="SAM" id="MobiDB-lite"/>
    </source>
</evidence>
<feature type="compositionally biased region" description="Low complexity" evidence="1">
    <location>
        <begin position="173"/>
        <end position="182"/>
    </location>
</feature>